<evidence type="ECO:0000256" key="11">
    <source>
        <dbReference type="ARBA" id="ARBA00023268"/>
    </source>
</evidence>
<organism evidence="15 16">
    <name type="scientific">Trichonephila clavipes</name>
    <name type="common">Golden silk orbweaver</name>
    <name type="synonym">Nephila clavipes</name>
    <dbReference type="NCBI Taxonomy" id="2585209"/>
    <lineage>
        <taxon>Eukaryota</taxon>
        <taxon>Metazoa</taxon>
        <taxon>Ecdysozoa</taxon>
        <taxon>Arthropoda</taxon>
        <taxon>Chelicerata</taxon>
        <taxon>Arachnida</taxon>
        <taxon>Araneae</taxon>
        <taxon>Araneomorphae</taxon>
        <taxon>Entelegynae</taxon>
        <taxon>Araneoidea</taxon>
        <taxon>Nephilidae</taxon>
        <taxon>Trichonephila</taxon>
    </lineage>
</organism>
<evidence type="ECO:0000256" key="12">
    <source>
        <dbReference type="SAM" id="Coils"/>
    </source>
</evidence>
<dbReference type="InterPro" id="IPR001584">
    <property type="entry name" value="Integrase_cat-core"/>
</dbReference>
<gene>
    <name evidence="15" type="primary">pol</name>
    <name evidence="15" type="ORF">TNCV_3518641</name>
</gene>
<dbReference type="AlphaFoldDB" id="A0A8X6VLG1"/>
<dbReference type="FunFam" id="3.30.70.270:FF:000020">
    <property type="entry name" value="Transposon Tf2-6 polyprotein-like Protein"/>
    <property type="match status" value="1"/>
</dbReference>
<evidence type="ECO:0000256" key="2">
    <source>
        <dbReference type="ARBA" id="ARBA00022679"/>
    </source>
</evidence>
<keyword evidence="6" id="KW-0378">Hydrolase</keyword>
<dbReference type="InterPro" id="IPR041577">
    <property type="entry name" value="RT_RNaseH_2"/>
</dbReference>
<dbReference type="GO" id="GO:0003964">
    <property type="term" value="F:RNA-directed DNA polymerase activity"/>
    <property type="evidence" value="ECO:0007669"/>
    <property type="project" value="UniProtKB-KW"/>
</dbReference>
<keyword evidence="4" id="KW-0540">Nuclease</keyword>
<evidence type="ECO:0000256" key="9">
    <source>
        <dbReference type="ARBA" id="ARBA00022908"/>
    </source>
</evidence>
<dbReference type="Gene3D" id="3.10.10.10">
    <property type="entry name" value="HIV Type 1 Reverse Transcriptase, subunit A, domain 1"/>
    <property type="match status" value="1"/>
</dbReference>
<keyword evidence="10" id="KW-0695">RNA-directed DNA polymerase</keyword>
<name>A0A8X6VLG1_TRICX</name>
<evidence type="ECO:0000256" key="1">
    <source>
        <dbReference type="ARBA" id="ARBA00012493"/>
    </source>
</evidence>
<evidence type="ECO:0000256" key="13">
    <source>
        <dbReference type="SAM" id="MobiDB-lite"/>
    </source>
</evidence>
<dbReference type="EC" id="2.7.7.49" evidence="1"/>
<dbReference type="Gene3D" id="3.30.420.10">
    <property type="entry name" value="Ribonuclease H-like superfamily/Ribonuclease H"/>
    <property type="match status" value="1"/>
</dbReference>
<dbReference type="Gene3D" id="2.40.70.10">
    <property type="entry name" value="Acid Proteases"/>
    <property type="match status" value="1"/>
</dbReference>
<keyword evidence="9" id="KW-0229">DNA integration</keyword>
<dbReference type="Gene3D" id="3.30.70.270">
    <property type="match status" value="2"/>
</dbReference>
<dbReference type="PANTHER" id="PTHR37984:SF5">
    <property type="entry name" value="PROTEIN NYNRIN-LIKE"/>
    <property type="match status" value="1"/>
</dbReference>
<keyword evidence="2" id="KW-0808">Transferase</keyword>
<feature type="region of interest" description="Disordered" evidence="13">
    <location>
        <begin position="319"/>
        <end position="341"/>
    </location>
</feature>
<dbReference type="InterPro" id="IPR043502">
    <property type="entry name" value="DNA/RNA_pol_sf"/>
</dbReference>
<evidence type="ECO:0000256" key="6">
    <source>
        <dbReference type="ARBA" id="ARBA00022801"/>
    </source>
</evidence>
<dbReference type="SUPFAM" id="SSF56672">
    <property type="entry name" value="DNA/RNA polymerases"/>
    <property type="match status" value="1"/>
</dbReference>
<protein>
    <recommendedName>
        <fullName evidence="1">RNA-directed DNA polymerase</fullName>
        <ecNumber evidence="1">2.7.7.49</ecNumber>
    </recommendedName>
</protein>
<dbReference type="CDD" id="cd09274">
    <property type="entry name" value="RNase_HI_RT_Ty3"/>
    <property type="match status" value="1"/>
</dbReference>
<dbReference type="SUPFAM" id="SSF50630">
    <property type="entry name" value="Acid proteases"/>
    <property type="match status" value="1"/>
</dbReference>
<dbReference type="PROSITE" id="PS50994">
    <property type="entry name" value="INTEGRASE"/>
    <property type="match status" value="1"/>
</dbReference>
<dbReference type="PROSITE" id="PS00141">
    <property type="entry name" value="ASP_PROTEASE"/>
    <property type="match status" value="1"/>
</dbReference>
<dbReference type="SUPFAM" id="SSF53098">
    <property type="entry name" value="Ribonuclease H-like"/>
    <property type="match status" value="1"/>
</dbReference>
<dbReference type="Pfam" id="PF00665">
    <property type="entry name" value="rve"/>
    <property type="match status" value="1"/>
</dbReference>
<keyword evidence="12" id="KW-0175">Coiled coil</keyword>
<comment type="caution">
    <text evidence="15">The sequence shown here is derived from an EMBL/GenBank/DDBJ whole genome shotgun (WGS) entry which is preliminary data.</text>
</comment>
<dbReference type="EMBL" id="BMAU01021345">
    <property type="protein sequence ID" value="GFY17509.1"/>
    <property type="molecule type" value="Genomic_DNA"/>
</dbReference>
<keyword evidence="7" id="KW-0460">Magnesium</keyword>
<keyword evidence="16" id="KW-1185">Reference proteome</keyword>
<evidence type="ECO:0000313" key="15">
    <source>
        <dbReference type="EMBL" id="GFY17509.1"/>
    </source>
</evidence>
<dbReference type="PANTHER" id="PTHR37984">
    <property type="entry name" value="PROTEIN CBG26694"/>
    <property type="match status" value="1"/>
</dbReference>
<dbReference type="CDD" id="cd00303">
    <property type="entry name" value="retropepsin_like"/>
    <property type="match status" value="1"/>
</dbReference>
<keyword evidence="3" id="KW-0548">Nucleotidyltransferase</keyword>
<evidence type="ECO:0000256" key="5">
    <source>
        <dbReference type="ARBA" id="ARBA00022759"/>
    </source>
</evidence>
<dbReference type="InterPro" id="IPR021109">
    <property type="entry name" value="Peptidase_aspartic_dom_sf"/>
</dbReference>
<keyword evidence="8" id="KW-0694">RNA-binding</keyword>
<dbReference type="Pfam" id="PF17919">
    <property type="entry name" value="RT_RNaseH_2"/>
    <property type="match status" value="1"/>
</dbReference>
<evidence type="ECO:0000259" key="14">
    <source>
        <dbReference type="PROSITE" id="PS50994"/>
    </source>
</evidence>
<dbReference type="Proteomes" id="UP000887159">
    <property type="component" value="Unassembled WGS sequence"/>
</dbReference>
<evidence type="ECO:0000256" key="8">
    <source>
        <dbReference type="ARBA" id="ARBA00022884"/>
    </source>
</evidence>
<feature type="coiled-coil region" evidence="12">
    <location>
        <begin position="57"/>
        <end position="96"/>
    </location>
</feature>
<feature type="coiled-coil region" evidence="12">
    <location>
        <begin position="464"/>
        <end position="498"/>
    </location>
</feature>
<dbReference type="InterPro" id="IPR000477">
    <property type="entry name" value="RT_dom"/>
</dbReference>
<sequence length="1074" mass="125892">MAYLGKGRREDLFVLATELNLKFDKSMTIATLKDLIIGSEDYDEELTKNIHSTIVEDRKAREENLRIEEQKEKLRIEEREEKLRFEQLRLDEQKRKDEFELEKLRIQTQSKLGADTSKESDTTKFLVKEVSKFIHRFNLKEDISLYLKLFERQAQRLNIDQENWVSHLLGLLPTEVSHIIAREPDDKANSYEHVKDLLLKRFKLTPEKFRQLFVTHQKASERTWIDFYHELNTYFNGWIDGLKIDTFNNSPFVKKQDFRFTEKNRRYESPGKFEYNRKDKKFPASTNYNKHYEAPVTKNESVQRYQDSAQKGYYNKNYEKHSNHNASKHAQTNYSKSQKFKEPPKETCTLIVKEGLRTKEIFFGKVKIMALIDSGSTVSLLRENTSRRIMDPTKLSKNKMLLTGIGEAQVTTIGSFEHEFKIDDENYSLTWHVVPTDKLKFEAVIGSDLLEQASISFTKEGVKFNKYENHAQLMQISAENLQEELDLRHVENRQIKKELEKLIQDYKPEKTASTDVTMRIILKDEEPVCQPPRRLAFTERQEVNKQIEEWLNEGIIRPSSAEYASPIVMVKKKDGSSRMCIDYRKLNQKLVKDKFPLPIIEDVLDTLQEAKVYSTLDLRNGFFHVDVDEDCRKYTSFIVPDGQFEFNKVPFGLSTSPGVFQRYVSSHIVESGTIKPSPTKTLAVRKFPEPTTIKQVQSFLGLTGYFRKYIKDYSKIAKPLSDLTRKENLFVFGIQQKEAFEKLKKIMSEGPILHLYKYGRKTELHTDACKQGYGAILLQEAEDGKLHPVYYMSKKTNTAEEKYDSYELEKTMQKKELITRIARWALQLEEFDYEIEHRAGSRMKHVDALSRYPVMMESIPLSTYHVDFIGPLPSTNKSYQHIFTVVDAFTKFTWLYPVKTVSAESALEKLKQQQKTFGNPIRIISDKGSAFTSKLFNDYCDEEDIQHLQIATGVPRGNGQVERIHRTLIPVLTKLSLDDSTKWYKYVDRLQRILNSTISRSTKWTPFELLVGIKMRNKEDILIKDLLLEEMAKELLEQREFLRNDAKTSKPYSLKIKRRITEEERKLRYTKKVI</sequence>
<dbReference type="InterPro" id="IPR001969">
    <property type="entry name" value="Aspartic_peptidase_AS"/>
</dbReference>
<dbReference type="GO" id="GO:0003723">
    <property type="term" value="F:RNA binding"/>
    <property type="evidence" value="ECO:0007669"/>
    <property type="project" value="UniProtKB-KW"/>
</dbReference>
<reference evidence="15" key="1">
    <citation type="submission" date="2020-08" db="EMBL/GenBank/DDBJ databases">
        <title>Multicomponent nature underlies the extraordinary mechanical properties of spider dragline silk.</title>
        <authorList>
            <person name="Kono N."/>
            <person name="Nakamura H."/>
            <person name="Mori M."/>
            <person name="Yoshida Y."/>
            <person name="Ohtoshi R."/>
            <person name="Malay A.D."/>
            <person name="Moran D.A.P."/>
            <person name="Tomita M."/>
            <person name="Numata K."/>
            <person name="Arakawa K."/>
        </authorList>
    </citation>
    <scope>NUCLEOTIDE SEQUENCE</scope>
</reference>
<dbReference type="InterPro" id="IPR043128">
    <property type="entry name" value="Rev_trsase/Diguanyl_cyclase"/>
</dbReference>
<dbReference type="GO" id="GO:0004190">
    <property type="term" value="F:aspartic-type endopeptidase activity"/>
    <property type="evidence" value="ECO:0007669"/>
    <property type="project" value="InterPro"/>
</dbReference>
<evidence type="ECO:0000256" key="4">
    <source>
        <dbReference type="ARBA" id="ARBA00022722"/>
    </source>
</evidence>
<dbReference type="InterPro" id="IPR050951">
    <property type="entry name" value="Retrovirus_Pol_polyprotein"/>
</dbReference>
<dbReference type="GO" id="GO:0004519">
    <property type="term" value="F:endonuclease activity"/>
    <property type="evidence" value="ECO:0007669"/>
    <property type="project" value="UniProtKB-KW"/>
</dbReference>
<evidence type="ECO:0000256" key="7">
    <source>
        <dbReference type="ARBA" id="ARBA00022842"/>
    </source>
</evidence>
<feature type="domain" description="Integrase catalytic" evidence="14">
    <location>
        <begin position="856"/>
        <end position="1014"/>
    </location>
</feature>
<dbReference type="GO" id="GO:0015074">
    <property type="term" value="P:DNA integration"/>
    <property type="evidence" value="ECO:0007669"/>
    <property type="project" value="UniProtKB-KW"/>
</dbReference>
<dbReference type="InterPro" id="IPR036397">
    <property type="entry name" value="RNaseH_sf"/>
</dbReference>
<dbReference type="InterPro" id="IPR012337">
    <property type="entry name" value="RNaseH-like_sf"/>
</dbReference>
<evidence type="ECO:0000256" key="3">
    <source>
        <dbReference type="ARBA" id="ARBA00022695"/>
    </source>
</evidence>
<proteinExistence type="predicted"/>
<evidence type="ECO:0000256" key="10">
    <source>
        <dbReference type="ARBA" id="ARBA00022918"/>
    </source>
</evidence>
<keyword evidence="11" id="KW-0511">Multifunctional enzyme</keyword>
<evidence type="ECO:0000313" key="16">
    <source>
        <dbReference type="Proteomes" id="UP000887159"/>
    </source>
</evidence>
<dbReference type="CDD" id="cd01647">
    <property type="entry name" value="RT_LTR"/>
    <property type="match status" value="1"/>
</dbReference>
<dbReference type="GO" id="GO:0042575">
    <property type="term" value="C:DNA polymerase complex"/>
    <property type="evidence" value="ECO:0007669"/>
    <property type="project" value="UniProtKB-ARBA"/>
</dbReference>
<dbReference type="GO" id="GO:0006508">
    <property type="term" value="P:proteolysis"/>
    <property type="evidence" value="ECO:0007669"/>
    <property type="project" value="InterPro"/>
</dbReference>
<feature type="compositionally biased region" description="Polar residues" evidence="13">
    <location>
        <begin position="324"/>
        <end position="337"/>
    </location>
</feature>
<dbReference type="Pfam" id="PF00078">
    <property type="entry name" value="RVT_1"/>
    <property type="match status" value="1"/>
</dbReference>
<accession>A0A8X6VLG1</accession>
<keyword evidence="5" id="KW-0255">Endonuclease</keyword>